<keyword evidence="10" id="KW-0028">Amino-acid biosynthesis</keyword>
<evidence type="ECO:0000256" key="4">
    <source>
        <dbReference type="ARBA" id="ARBA00004741"/>
    </source>
</evidence>
<comment type="pathway">
    <text evidence="5">Metabolic intermediate biosynthesis; prephenate biosynthesis; prephenate from chorismate: step 1/1.</text>
</comment>
<dbReference type="InterPro" id="IPR010957">
    <property type="entry name" value="G/b/e-P-prot_chorismate_mutase"/>
</dbReference>
<gene>
    <name evidence="23" type="primary">pheA</name>
    <name evidence="24" type="ORF">C8D82_12658</name>
    <name evidence="23" type="ORF">HF882_07660</name>
</gene>
<dbReference type="InterPro" id="IPR002912">
    <property type="entry name" value="ACT_dom"/>
</dbReference>
<dbReference type="Pfam" id="PF01842">
    <property type="entry name" value="ACT"/>
    <property type="match status" value="1"/>
</dbReference>
<dbReference type="PANTHER" id="PTHR21022">
    <property type="entry name" value="PREPHENATE DEHYDRATASE P PROTEIN"/>
    <property type="match status" value="1"/>
</dbReference>
<evidence type="ECO:0000256" key="10">
    <source>
        <dbReference type="ARBA" id="ARBA00022605"/>
    </source>
</evidence>
<dbReference type="NCBIfam" id="NF008865">
    <property type="entry name" value="PRK11898.1"/>
    <property type="match status" value="1"/>
</dbReference>
<dbReference type="InterPro" id="IPR008242">
    <property type="entry name" value="Chor_mutase/pphenate_deHydtase"/>
</dbReference>
<evidence type="ECO:0000313" key="25">
    <source>
        <dbReference type="Proteomes" id="UP000245959"/>
    </source>
</evidence>
<sequence>MSIENLRTGIDEIDSEIIRLLNRRCELARQIGAWKHENNLPIYVPEREQQLLDRLADHNPGPLDRDSLIAIYREIMSAAIKLEQPMNIAFLGPEGTFSHQAVLEKFGRGVTCQPVPTIADVFSAVEAGRADYGMVPVENTTEGVVNPTLDSLTEANVRIVAEFNLPVHLLLYSASPLSEIRCVYSHQQPLGQCREYLRANLPNATLIEVTSTTRAVELAERERDAAAISGKLAGDNTDLPVVAENIEDNLRNITRFLVIGKQENKPTGDDKTSMCFAFHDRAGALYDALRPFRNHNISMTMIESRPLKSGHWEYNFFVDIRGHISDPEVAAACAELKSDCSFFKVFGSYPRIQN</sequence>
<evidence type="ECO:0000256" key="14">
    <source>
        <dbReference type="ARBA" id="ARBA00023239"/>
    </source>
</evidence>
<dbReference type="UniPathway" id="UPA00120">
    <property type="reaction ID" value="UER00203"/>
</dbReference>
<dbReference type="FunFam" id="3.40.190.10:FF:000029">
    <property type="entry name" value="Chorismate mutase/Prephenate dehydratase"/>
    <property type="match status" value="1"/>
</dbReference>
<dbReference type="EC" id="5.4.99.5" evidence="6"/>
<keyword evidence="25" id="KW-1185">Reference proteome</keyword>
<evidence type="ECO:0000256" key="5">
    <source>
        <dbReference type="ARBA" id="ARBA00004817"/>
    </source>
</evidence>
<dbReference type="SUPFAM" id="SSF55021">
    <property type="entry name" value="ACT-like"/>
    <property type="match status" value="1"/>
</dbReference>
<comment type="catalytic activity">
    <reaction evidence="18">
        <text>prephenate + H(+) = 3-phenylpyruvate + CO2 + H2O</text>
        <dbReference type="Rhea" id="RHEA:21648"/>
        <dbReference type="ChEBI" id="CHEBI:15377"/>
        <dbReference type="ChEBI" id="CHEBI:15378"/>
        <dbReference type="ChEBI" id="CHEBI:16526"/>
        <dbReference type="ChEBI" id="CHEBI:18005"/>
        <dbReference type="ChEBI" id="CHEBI:29934"/>
        <dbReference type="EC" id="4.2.1.51"/>
    </reaction>
</comment>
<keyword evidence="9" id="KW-0963">Cytoplasm</keyword>
<evidence type="ECO:0000256" key="16">
    <source>
        <dbReference type="ARBA" id="ARBA00031175"/>
    </source>
</evidence>
<keyword evidence="13" id="KW-0413">Isomerase</keyword>
<dbReference type="PROSITE" id="PS51168">
    <property type="entry name" value="CHORISMATE_MUT_2"/>
    <property type="match status" value="1"/>
</dbReference>
<dbReference type="Gene3D" id="3.30.70.260">
    <property type="match status" value="1"/>
</dbReference>
<evidence type="ECO:0000256" key="18">
    <source>
        <dbReference type="ARBA" id="ARBA00047848"/>
    </source>
</evidence>
<dbReference type="EMBL" id="QEKH01000026">
    <property type="protein sequence ID" value="PVY38461.1"/>
    <property type="molecule type" value="Genomic_DNA"/>
</dbReference>
<dbReference type="AlphaFoldDB" id="A0A2U1AQ47"/>
<keyword evidence="11" id="KW-0057">Aromatic amino acid biosynthesis</keyword>
<dbReference type="InterPro" id="IPR001086">
    <property type="entry name" value="Preph_deHydtase"/>
</dbReference>
<dbReference type="PROSITE" id="PS51671">
    <property type="entry name" value="ACT"/>
    <property type="match status" value="1"/>
</dbReference>
<feature type="domain" description="ACT" evidence="22">
    <location>
        <begin position="273"/>
        <end position="350"/>
    </location>
</feature>
<keyword evidence="14 23" id="KW-0456">Lyase</keyword>
<dbReference type="SUPFAM" id="SSF53850">
    <property type="entry name" value="Periplasmic binding protein-like II"/>
    <property type="match status" value="1"/>
</dbReference>
<comment type="subcellular location">
    <subcellularLocation>
        <location evidence="3">Cytoplasm</location>
    </subcellularLocation>
</comment>
<dbReference type="PIRSF" id="PIRSF001500">
    <property type="entry name" value="Chor_mut_pdt_Ppr"/>
    <property type="match status" value="1"/>
</dbReference>
<dbReference type="InterPro" id="IPR002701">
    <property type="entry name" value="CM_II_prokaryot"/>
</dbReference>
<evidence type="ECO:0000256" key="19">
    <source>
        <dbReference type="PIRSR" id="PIRSR001500-2"/>
    </source>
</evidence>
<dbReference type="InterPro" id="IPR036979">
    <property type="entry name" value="CM_dom_sf"/>
</dbReference>
<reference evidence="24 25" key="1">
    <citation type="submission" date="2018-04" db="EMBL/GenBank/DDBJ databases">
        <title>Genomic Encyclopedia of Type Strains, Phase IV (KMG-IV): sequencing the most valuable type-strain genomes for metagenomic binning, comparative biology and taxonomic classification.</title>
        <authorList>
            <person name="Goeker M."/>
        </authorList>
    </citation>
    <scope>NUCLEOTIDE SEQUENCE [LARGE SCALE GENOMIC DNA]</scope>
    <source>
        <strain evidence="24 25">DSM 14823</strain>
    </source>
</reference>
<organism evidence="24 25">
    <name type="scientific">Victivallis vadensis</name>
    <dbReference type="NCBI Taxonomy" id="172901"/>
    <lineage>
        <taxon>Bacteria</taxon>
        <taxon>Pseudomonadati</taxon>
        <taxon>Lentisphaerota</taxon>
        <taxon>Lentisphaeria</taxon>
        <taxon>Victivallales</taxon>
        <taxon>Victivallaceae</taxon>
        <taxon>Victivallis</taxon>
    </lineage>
</organism>
<dbReference type="Proteomes" id="UP000245959">
    <property type="component" value="Unassembled WGS sequence"/>
</dbReference>
<dbReference type="CDD" id="cd04905">
    <property type="entry name" value="ACT_CM-PDT"/>
    <property type="match status" value="1"/>
</dbReference>
<dbReference type="FunFam" id="3.30.70.260:FF:000012">
    <property type="entry name" value="Prephenate dehydratase"/>
    <property type="match status" value="1"/>
</dbReference>
<dbReference type="UniPathway" id="UPA00121">
    <property type="reaction ID" value="UER00345"/>
</dbReference>
<dbReference type="GO" id="GO:0009094">
    <property type="term" value="P:L-phenylalanine biosynthetic process"/>
    <property type="evidence" value="ECO:0007669"/>
    <property type="project" value="UniProtKB-UniPathway"/>
</dbReference>
<dbReference type="RefSeq" id="WP_116885077.1">
    <property type="nucleotide sequence ID" value="NZ_CABMMC010000151.1"/>
</dbReference>
<keyword evidence="15" id="KW-0511">Multifunctional enzyme</keyword>
<dbReference type="OrthoDB" id="9802281at2"/>
<protein>
    <recommendedName>
        <fullName evidence="8">Bifunctional chorismate mutase/prephenate dehydratase</fullName>
        <ecNumber evidence="7">4.2.1.51</ecNumber>
        <ecNumber evidence="6">5.4.99.5</ecNumber>
    </recommendedName>
    <alternativeName>
        <fullName evidence="17">Chorismate mutase-prephenate dehydratase</fullName>
    </alternativeName>
    <alternativeName>
        <fullName evidence="16">p-protein</fullName>
    </alternativeName>
</protein>
<feature type="site" description="Essential for prephenate dehydratase activity" evidence="19">
    <location>
        <position position="254"/>
    </location>
</feature>
<comment type="catalytic activity">
    <reaction evidence="1">
        <text>chorismate = prephenate</text>
        <dbReference type="Rhea" id="RHEA:13897"/>
        <dbReference type="ChEBI" id="CHEBI:29748"/>
        <dbReference type="ChEBI" id="CHEBI:29934"/>
        <dbReference type="EC" id="5.4.99.5"/>
    </reaction>
</comment>
<evidence type="ECO:0000259" key="22">
    <source>
        <dbReference type="PROSITE" id="PS51671"/>
    </source>
</evidence>
<comment type="caution">
    <text evidence="24">The sequence shown here is derived from an EMBL/GenBank/DDBJ whole genome shotgun (WGS) entry which is preliminary data.</text>
</comment>
<evidence type="ECO:0000313" key="24">
    <source>
        <dbReference type="EMBL" id="PVY38461.1"/>
    </source>
</evidence>
<evidence type="ECO:0000313" key="26">
    <source>
        <dbReference type="Proteomes" id="UP000576225"/>
    </source>
</evidence>
<comment type="function">
    <text evidence="2">Catalyzes the Claisen rearrangement of chorismate to prephenate and the decarboxylation/dehydration of prephenate to phenylpyruvate.</text>
</comment>
<evidence type="ECO:0000256" key="7">
    <source>
        <dbReference type="ARBA" id="ARBA00013147"/>
    </source>
</evidence>
<evidence type="ECO:0000256" key="17">
    <source>
        <dbReference type="ARBA" id="ARBA00031520"/>
    </source>
</evidence>
<accession>A0A2U1AQ47</accession>
<evidence type="ECO:0000256" key="9">
    <source>
        <dbReference type="ARBA" id="ARBA00022490"/>
    </source>
</evidence>
<dbReference type="Gene3D" id="1.20.59.10">
    <property type="entry name" value="Chorismate mutase"/>
    <property type="match status" value="1"/>
</dbReference>
<dbReference type="PANTHER" id="PTHR21022:SF19">
    <property type="entry name" value="PREPHENATE DEHYDRATASE-RELATED"/>
    <property type="match status" value="1"/>
</dbReference>
<evidence type="ECO:0000256" key="6">
    <source>
        <dbReference type="ARBA" id="ARBA00012404"/>
    </source>
</evidence>
<dbReference type="CDD" id="cd13630">
    <property type="entry name" value="PBP2_PDT_1"/>
    <property type="match status" value="1"/>
</dbReference>
<dbReference type="GeneID" id="78296370"/>
<evidence type="ECO:0000256" key="3">
    <source>
        <dbReference type="ARBA" id="ARBA00004496"/>
    </source>
</evidence>
<dbReference type="Pfam" id="PF01817">
    <property type="entry name" value="CM_2"/>
    <property type="match status" value="1"/>
</dbReference>
<dbReference type="InterPro" id="IPR045865">
    <property type="entry name" value="ACT-like_dom_sf"/>
</dbReference>
<dbReference type="GO" id="GO:0046417">
    <property type="term" value="P:chorismate metabolic process"/>
    <property type="evidence" value="ECO:0007669"/>
    <property type="project" value="InterPro"/>
</dbReference>
<name>A0A2U1AQ47_9BACT</name>
<comment type="pathway">
    <text evidence="4">Amino-acid biosynthesis; L-phenylalanine biosynthesis; phenylpyruvate from prephenate: step 1/1.</text>
</comment>
<dbReference type="GO" id="GO:0004664">
    <property type="term" value="F:prephenate dehydratase activity"/>
    <property type="evidence" value="ECO:0007669"/>
    <property type="project" value="UniProtKB-EC"/>
</dbReference>
<feature type="domain" description="Prephenate dehydratase" evidence="21">
    <location>
        <begin position="87"/>
        <end position="261"/>
    </location>
</feature>
<keyword evidence="12" id="KW-0584">Phenylalanine biosynthesis</keyword>
<dbReference type="PROSITE" id="PS51171">
    <property type="entry name" value="PREPHENATE_DEHYDR_3"/>
    <property type="match status" value="1"/>
</dbReference>
<dbReference type="EMBL" id="JABAEW010000011">
    <property type="protein sequence ID" value="NMD86454.1"/>
    <property type="molecule type" value="Genomic_DNA"/>
</dbReference>
<evidence type="ECO:0000256" key="13">
    <source>
        <dbReference type="ARBA" id="ARBA00023235"/>
    </source>
</evidence>
<evidence type="ECO:0000313" key="23">
    <source>
        <dbReference type="EMBL" id="NMD86454.1"/>
    </source>
</evidence>
<feature type="domain" description="Chorismate mutase" evidence="20">
    <location>
        <begin position="1"/>
        <end position="87"/>
    </location>
</feature>
<dbReference type="SMART" id="SM00830">
    <property type="entry name" value="CM_2"/>
    <property type="match status" value="1"/>
</dbReference>
<evidence type="ECO:0000256" key="12">
    <source>
        <dbReference type="ARBA" id="ARBA00023222"/>
    </source>
</evidence>
<dbReference type="SUPFAM" id="SSF48600">
    <property type="entry name" value="Chorismate mutase II"/>
    <property type="match status" value="1"/>
</dbReference>
<dbReference type="GO" id="GO:0005737">
    <property type="term" value="C:cytoplasm"/>
    <property type="evidence" value="ECO:0007669"/>
    <property type="project" value="UniProtKB-SubCell"/>
</dbReference>
<dbReference type="Pfam" id="PF00800">
    <property type="entry name" value="PDT"/>
    <property type="match status" value="1"/>
</dbReference>
<dbReference type="EC" id="4.2.1.51" evidence="7"/>
<evidence type="ECO:0000256" key="15">
    <source>
        <dbReference type="ARBA" id="ARBA00023268"/>
    </source>
</evidence>
<evidence type="ECO:0000256" key="11">
    <source>
        <dbReference type="ARBA" id="ARBA00023141"/>
    </source>
</evidence>
<reference evidence="23 26" key="2">
    <citation type="submission" date="2020-04" db="EMBL/GenBank/DDBJ databases">
        <authorList>
            <person name="Hitch T.C.A."/>
            <person name="Wylensek D."/>
            <person name="Clavel T."/>
        </authorList>
    </citation>
    <scope>NUCLEOTIDE SEQUENCE [LARGE SCALE GENOMIC DNA]</scope>
    <source>
        <strain evidence="23 26">COR2-253-APC-1A</strain>
    </source>
</reference>
<dbReference type="GO" id="GO:0004106">
    <property type="term" value="F:chorismate mutase activity"/>
    <property type="evidence" value="ECO:0007669"/>
    <property type="project" value="UniProtKB-EC"/>
</dbReference>
<evidence type="ECO:0000256" key="8">
    <source>
        <dbReference type="ARBA" id="ARBA00014401"/>
    </source>
</evidence>
<dbReference type="InterPro" id="IPR036263">
    <property type="entry name" value="Chorismate_II_sf"/>
</dbReference>
<dbReference type="Gene3D" id="3.40.190.10">
    <property type="entry name" value="Periplasmic binding protein-like II"/>
    <property type="match status" value="2"/>
</dbReference>
<proteinExistence type="predicted"/>
<evidence type="ECO:0000256" key="1">
    <source>
        <dbReference type="ARBA" id="ARBA00000824"/>
    </source>
</evidence>
<dbReference type="Proteomes" id="UP000576225">
    <property type="component" value="Unassembled WGS sequence"/>
</dbReference>
<evidence type="ECO:0000259" key="21">
    <source>
        <dbReference type="PROSITE" id="PS51171"/>
    </source>
</evidence>
<evidence type="ECO:0000256" key="2">
    <source>
        <dbReference type="ARBA" id="ARBA00002364"/>
    </source>
</evidence>
<dbReference type="NCBIfam" id="TIGR01807">
    <property type="entry name" value="CM_P2"/>
    <property type="match status" value="1"/>
</dbReference>
<evidence type="ECO:0000259" key="20">
    <source>
        <dbReference type="PROSITE" id="PS51168"/>
    </source>
</evidence>